<name>A0ABP0YC04_9ROSI</name>
<dbReference type="Proteomes" id="UP001642487">
    <property type="component" value="Chromosome 3"/>
</dbReference>
<reference evidence="1 2" key="1">
    <citation type="submission" date="2024-03" db="EMBL/GenBank/DDBJ databases">
        <authorList>
            <person name="Gkanogiannis A."/>
            <person name="Becerra Lopez-Lavalle L."/>
        </authorList>
    </citation>
    <scope>NUCLEOTIDE SEQUENCE [LARGE SCALE GENOMIC DNA]</scope>
</reference>
<protein>
    <submittedName>
        <fullName evidence="1">Uncharacterized protein</fullName>
    </submittedName>
</protein>
<sequence length="135" mass="15290">MHKKSSDAFDCEEVMSREAAYGPWQQDDHNPVIFCSEVHSCGEAAETSLVIIKTSYSMESLAQNLMYKVYNGQKLERDLICIKSVLLSRMDKQTKQTQIIWICRSWSRSDPGVQIHRLHPTSPIAIFAASKAAIL</sequence>
<dbReference type="EMBL" id="OZ021737">
    <property type="protein sequence ID" value="CAK9317998.1"/>
    <property type="molecule type" value="Genomic_DNA"/>
</dbReference>
<keyword evidence="2" id="KW-1185">Reference proteome</keyword>
<accession>A0ABP0YC04</accession>
<evidence type="ECO:0000313" key="1">
    <source>
        <dbReference type="EMBL" id="CAK9317998.1"/>
    </source>
</evidence>
<gene>
    <name evidence="1" type="ORF">CITCOLO1_LOCUS9952</name>
</gene>
<evidence type="ECO:0000313" key="2">
    <source>
        <dbReference type="Proteomes" id="UP001642487"/>
    </source>
</evidence>
<proteinExistence type="predicted"/>
<organism evidence="1 2">
    <name type="scientific">Citrullus colocynthis</name>
    <name type="common">colocynth</name>
    <dbReference type="NCBI Taxonomy" id="252529"/>
    <lineage>
        <taxon>Eukaryota</taxon>
        <taxon>Viridiplantae</taxon>
        <taxon>Streptophyta</taxon>
        <taxon>Embryophyta</taxon>
        <taxon>Tracheophyta</taxon>
        <taxon>Spermatophyta</taxon>
        <taxon>Magnoliopsida</taxon>
        <taxon>eudicotyledons</taxon>
        <taxon>Gunneridae</taxon>
        <taxon>Pentapetalae</taxon>
        <taxon>rosids</taxon>
        <taxon>fabids</taxon>
        <taxon>Cucurbitales</taxon>
        <taxon>Cucurbitaceae</taxon>
        <taxon>Benincaseae</taxon>
        <taxon>Citrullus</taxon>
    </lineage>
</organism>